<keyword evidence="2" id="KW-0371">Homeobox</keyword>
<organism evidence="2 3">
    <name type="scientific">Kribbella voronezhensis</name>
    <dbReference type="NCBI Taxonomy" id="2512212"/>
    <lineage>
        <taxon>Bacteria</taxon>
        <taxon>Bacillati</taxon>
        <taxon>Actinomycetota</taxon>
        <taxon>Actinomycetes</taxon>
        <taxon>Propionibacteriales</taxon>
        <taxon>Kribbellaceae</taxon>
        <taxon>Kribbella</taxon>
    </lineage>
</organism>
<dbReference type="Gene3D" id="1.10.10.10">
    <property type="entry name" value="Winged helix-like DNA-binding domain superfamily/Winged helix DNA-binding domain"/>
    <property type="match status" value="1"/>
</dbReference>
<dbReference type="PANTHER" id="PTHR34293">
    <property type="entry name" value="HTH-TYPE TRANSCRIPTIONAL REGULATOR TRMBL2"/>
    <property type="match status" value="1"/>
</dbReference>
<evidence type="ECO:0000313" key="2">
    <source>
        <dbReference type="EMBL" id="TDU89680.1"/>
    </source>
</evidence>
<dbReference type="PANTHER" id="PTHR34293:SF1">
    <property type="entry name" value="HTH-TYPE TRANSCRIPTIONAL REGULATOR TRMBL2"/>
    <property type="match status" value="1"/>
</dbReference>
<name>A0A4R7TC63_9ACTN</name>
<reference evidence="2 3" key="1">
    <citation type="submission" date="2019-03" db="EMBL/GenBank/DDBJ databases">
        <title>Genomic Encyclopedia of Type Strains, Phase III (KMG-III): the genomes of soil and plant-associated and newly described type strains.</title>
        <authorList>
            <person name="Whitman W."/>
        </authorList>
    </citation>
    <scope>NUCLEOTIDE SEQUENCE [LARGE SCALE GENOMIC DNA]</scope>
    <source>
        <strain evidence="2 3">VKM Ac-2575</strain>
    </source>
</reference>
<dbReference type="GO" id="GO:0003677">
    <property type="term" value="F:DNA binding"/>
    <property type="evidence" value="ECO:0007669"/>
    <property type="project" value="UniProtKB-KW"/>
</dbReference>
<dbReference type="AlphaFoldDB" id="A0A4R7TC63"/>
<dbReference type="InterPro" id="IPR000792">
    <property type="entry name" value="Tscrpt_reg_LuxR_C"/>
</dbReference>
<sequence length="321" mass="34590">MLESLGIGPAEERLYADLLAHPGSTAEELAGRHPKLPELLASLRAGRLIRDDDGLLSAVPPALALQTTLDAQRLELERAAARVRELDRLHRATPDPFRRAPVEVVPGDEAHERLGVLLAATQHELRALDTPPYGKVLEPADAEPAVMSLQRGVRQRIVYDRAAVGEHELDTMLPGLAAGEEARVVGEVPLRLSIFDDRAAALPLRVGLVQTEGLLLVWPSSLLDALIALFERVWDSALPLILDETTTAGGEADDDRTLIALLAAGMGDQAIARHLGISLRTVGRRVQRVQNDLNAATRFQAGVAVGIQLAEQGRIHGPKTV</sequence>
<dbReference type="RefSeq" id="WP_133979721.1">
    <property type="nucleotide sequence ID" value="NZ_SOCE01000001.1"/>
</dbReference>
<dbReference type="Proteomes" id="UP000295151">
    <property type="component" value="Unassembled WGS sequence"/>
</dbReference>
<keyword evidence="3" id="KW-1185">Reference proteome</keyword>
<evidence type="ECO:0000313" key="3">
    <source>
        <dbReference type="Proteomes" id="UP000295151"/>
    </source>
</evidence>
<dbReference type="SUPFAM" id="SSF46894">
    <property type="entry name" value="C-terminal effector domain of the bipartite response regulators"/>
    <property type="match status" value="1"/>
</dbReference>
<dbReference type="InterPro" id="IPR051797">
    <property type="entry name" value="TrmB-like"/>
</dbReference>
<dbReference type="GO" id="GO:0006355">
    <property type="term" value="P:regulation of DNA-templated transcription"/>
    <property type="evidence" value="ECO:0007669"/>
    <property type="project" value="InterPro"/>
</dbReference>
<dbReference type="Pfam" id="PF13384">
    <property type="entry name" value="HTH_23"/>
    <property type="match status" value="1"/>
</dbReference>
<proteinExistence type="predicted"/>
<accession>A0A4R7TC63</accession>
<evidence type="ECO:0000259" key="1">
    <source>
        <dbReference type="SMART" id="SM00421"/>
    </source>
</evidence>
<feature type="domain" description="HTH luxR-type" evidence="1">
    <location>
        <begin position="256"/>
        <end position="305"/>
    </location>
</feature>
<dbReference type="EMBL" id="SOCE01000001">
    <property type="protein sequence ID" value="TDU89680.1"/>
    <property type="molecule type" value="Genomic_DNA"/>
</dbReference>
<comment type="caution">
    <text evidence="2">The sequence shown here is derived from an EMBL/GenBank/DDBJ whole genome shotgun (WGS) entry which is preliminary data.</text>
</comment>
<dbReference type="OrthoDB" id="3728246at2"/>
<dbReference type="InterPro" id="IPR036388">
    <property type="entry name" value="WH-like_DNA-bd_sf"/>
</dbReference>
<dbReference type="InterPro" id="IPR016032">
    <property type="entry name" value="Sig_transdc_resp-reg_C-effctor"/>
</dbReference>
<gene>
    <name evidence="2" type="ORF">EV138_3255</name>
</gene>
<protein>
    <submittedName>
        <fullName evidence="2">Homeodomain-like domain-containing protein</fullName>
    </submittedName>
</protein>
<keyword evidence="2" id="KW-0238">DNA-binding</keyword>
<dbReference type="SMART" id="SM00421">
    <property type="entry name" value="HTH_LUXR"/>
    <property type="match status" value="1"/>
</dbReference>